<proteinExistence type="predicted"/>
<dbReference type="Pfam" id="PF16093">
    <property type="entry name" value="PAC4"/>
    <property type="match status" value="1"/>
</dbReference>
<dbReference type="PANTHER" id="PTHR33559">
    <property type="entry name" value="PROTEASOME ASSEMBLY CHAPERONE 4"/>
    <property type="match status" value="1"/>
</dbReference>
<dbReference type="GO" id="GO:0043248">
    <property type="term" value="P:proteasome assembly"/>
    <property type="evidence" value="ECO:0007669"/>
    <property type="project" value="InterPro"/>
</dbReference>
<sequence length="196" mass="20779">MEAQVENPAAEESGAVAPVALEGRSVEFAESVSGVEAPEAVLEPLGPSRLKEMDSGAMTVPLDWSCGVPGHQDAIQIEAFCAAAEGLGQRLHGLCWNLQDSALVWLSTGPVVFGNLAAAFPSRFDEEPLSTGILRGQSDGMLAEIAVRLSRRAGMPVFVSGQMNEAELDRAVLMACEKEILRIIQQGQSESTADEQ</sequence>
<dbReference type="AlphaFoldDB" id="A0A7R9U6T7"/>
<evidence type="ECO:0000313" key="1">
    <source>
        <dbReference type="EMBL" id="CAD8256686.1"/>
    </source>
</evidence>
<name>A0A7R9U6T7_9STRA</name>
<gene>
    <name evidence="1" type="ORF">PPYR1160_LOCUS6178</name>
</gene>
<dbReference type="EMBL" id="HBEA01008028">
    <property type="protein sequence ID" value="CAD8256686.1"/>
    <property type="molecule type" value="Transcribed_RNA"/>
</dbReference>
<dbReference type="PANTHER" id="PTHR33559:SF1">
    <property type="entry name" value="PROTEASOME ASSEMBLY CHAPERONE 4"/>
    <property type="match status" value="1"/>
</dbReference>
<protein>
    <submittedName>
        <fullName evidence="1">Uncharacterized protein</fullName>
    </submittedName>
</protein>
<reference evidence="1" key="1">
    <citation type="submission" date="2021-01" db="EMBL/GenBank/DDBJ databases">
        <authorList>
            <person name="Corre E."/>
            <person name="Pelletier E."/>
            <person name="Niang G."/>
            <person name="Scheremetjew M."/>
            <person name="Finn R."/>
            <person name="Kale V."/>
            <person name="Holt S."/>
            <person name="Cochrane G."/>
            <person name="Meng A."/>
            <person name="Brown T."/>
            <person name="Cohen L."/>
        </authorList>
    </citation>
    <scope>NUCLEOTIDE SEQUENCE</scope>
    <source>
        <strain evidence="1">CCMP2078</strain>
    </source>
</reference>
<accession>A0A7R9U6T7</accession>
<dbReference type="InterPro" id="IPR032157">
    <property type="entry name" value="PAC4"/>
</dbReference>
<organism evidence="1">
    <name type="scientific">Pinguiococcus pyrenoidosus</name>
    <dbReference type="NCBI Taxonomy" id="172671"/>
    <lineage>
        <taxon>Eukaryota</taxon>
        <taxon>Sar</taxon>
        <taxon>Stramenopiles</taxon>
        <taxon>Ochrophyta</taxon>
        <taxon>Pinguiophyceae</taxon>
        <taxon>Pinguiochrysidales</taxon>
        <taxon>Pinguiochrysidaceae</taxon>
        <taxon>Pinguiococcus</taxon>
    </lineage>
</organism>